<dbReference type="Gene3D" id="1.10.260.40">
    <property type="entry name" value="lambda repressor-like DNA-binding domains"/>
    <property type="match status" value="1"/>
</dbReference>
<keyword evidence="2 5" id="KW-0238">DNA-binding</keyword>
<dbReference type="Proteomes" id="UP000623681">
    <property type="component" value="Unassembled WGS sequence"/>
</dbReference>
<dbReference type="RefSeq" id="WP_202766655.1">
    <property type="nucleotide sequence ID" value="NZ_JAESWA010000019.1"/>
</dbReference>
<comment type="caution">
    <text evidence="5">The sequence shown here is derived from an EMBL/GenBank/DDBJ whole genome shotgun (WGS) entry which is preliminary data.</text>
</comment>
<feature type="domain" description="HTH lacI-type" evidence="4">
    <location>
        <begin position="3"/>
        <end position="57"/>
    </location>
</feature>
<dbReference type="CDD" id="cd06294">
    <property type="entry name" value="PBP1_MalR-like"/>
    <property type="match status" value="1"/>
</dbReference>
<dbReference type="SMART" id="SM00354">
    <property type="entry name" value="HTH_LACI"/>
    <property type="match status" value="1"/>
</dbReference>
<dbReference type="GO" id="GO:0003700">
    <property type="term" value="F:DNA-binding transcription factor activity"/>
    <property type="evidence" value="ECO:0007669"/>
    <property type="project" value="TreeGrafter"/>
</dbReference>
<keyword evidence="1" id="KW-0805">Transcription regulation</keyword>
<dbReference type="PRINTS" id="PR00036">
    <property type="entry name" value="HTHLACI"/>
</dbReference>
<organism evidence="5 6">
    <name type="scientific">Clostridium paridis</name>
    <dbReference type="NCBI Taxonomy" id="2803863"/>
    <lineage>
        <taxon>Bacteria</taxon>
        <taxon>Bacillati</taxon>
        <taxon>Bacillota</taxon>
        <taxon>Clostridia</taxon>
        <taxon>Eubacteriales</taxon>
        <taxon>Clostridiaceae</taxon>
        <taxon>Clostridium</taxon>
    </lineage>
</organism>
<dbReference type="SUPFAM" id="SSF47413">
    <property type="entry name" value="lambda repressor-like DNA-binding domains"/>
    <property type="match status" value="1"/>
</dbReference>
<dbReference type="PROSITE" id="PS00356">
    <property type="entry name" value="HTH_LACI_1"/>
    <property type="match status" value="1"/>
</dbReference>
<name>A0A937FCA8_9CLOT</name>
<evidence type="ECO:0000256" key="3">
    <source>
        <dbReference type="ARBA" id="ARBA00023163"/>
    </source>
</evidence>
<evidence type="ECO:0000256" key="2">
    <source>
        <dbReference type="ARBA" id="ARBA00023125"/>
    </source>
</evidence>
<protein>
    <submittedName>
        <fullName evidence="5">LacI family DNA-binding transcriptional regulator</fullName>
    </submittedName>
</protein>
<evidence type="ECO:0000256" key="1">
    <source>
        <dbReference type="ARBA" id="ARBA00023015"/>
    </source>
</evidence>
<keyword evidence="6" id="KW-1185">Reference proteome</keyword>
<dbReference type="Pfam" id="PF13377">
    <property type="entry name" value="Peripla_BP_3"/>
    <property type="match status" value="1"/>
</dbReference>
<dbReference type="AlphaFoldDB" id="A0A937FCA8"/>
<evidence type="ECO:0000313" key="5">
    <source>
        <dbReference type="EMBL" id="MBL4931269.1"/>
    </source>
</evidence>
<dbReference type="PROSITE" id="PS50932">
    <property type="entry name" value="HTH_LACI_2"/>
    <property type="match status" value="1"/>
</dbReference>
<dbReference type="InterPro" id="IPR046335">
    <property type="entry name" value="LacI/GalR-like_sensor"/>
</dbReference>
<dbReference type="Pfam" id="PF00356">
    <property type="entry name" value="LacI"/>
    <property type="match status" value="1"/>
</dbReference>
<dbReference type="GO" id="GO:0000976">
    <property type="term" value="F:transcription cis-regulatory region binding"/>
    <property type="evidence" value="ECO:0007669"/>
    <property type="project" value="TreeGrafter"/>
</dbReference>
<dbReference type="CDD" id="cd01392">
    <property type="entry name" value="HTH_LacI"/>
    <property type="match status" value="1"/>
</dbReference>
<dbReference type="InterPro" id="IPR010982">
    <property type="entry name" value="Lambda_DNA-bd_dom_sf"/>
</dbReference>
<gene>
    <name evidence="5" type="ORF">JK634_05590</name>
</gene>
<keyword evidence="3" id="KW-0804">Transcription</keyword>
<dbReference type="SUPFAM" id="SSF53822">
    <property type="entry name" value="Periplasmic binding protein-like I"/>
    <property type="match status" value="1"/>
</dbReference>
<dbReference type="EMBL" id="JAESWA010000019">
    <property type="protein sequence ID" value="MBL4931269.1"/>
    <property type="molecule type" value="Genomic_DNA"/>
</dbReference>
<reference evidence="5" key="1">
    <citation type="submission" date="2021-01" db="EMBL/GenBank/DDBJ databases">
        <title>Genome public.</title>
        <authorList>
            <person name="Liu C."/>
            <person name="Sun Q."/>
        </authorList>
    </citation>
    <scope>NUCLEOTIDE SEQUENCE</scope>
    <source>
        <strain evidence="5">YIM B02565</strain>
    </source>
</reference>
<dbReference type="Gene3D" id="3.40.50.2300">
    <property type="match status" value="2"/>
</dbReference>
<dbReference type="InterPro" id="IPR000843">
    <property type="entry name" value="HTH_LacI"/>
</dbReference>
<evidence type="ECO:0000313" key="6">
    <source>
        <dbReference type="Proteomes" id="UP000623681"/>
    </source>
</evidence>
<accession>A0A937FCA8</accession>
<dbReference type="PANTHER" id="PTHR30146:SF109">
    <property type="entry name" value="HTH-TYPE TRANSCRIPTIONAL REGULATOR GALS"/>
    <property type="match status" value="1"/>
</dbReference>
<evidence type="ECO:0000259" key="4">
    <source>
        <dbReference type="PROSITE" id="PS50932"/>
    </source>
</evidence>
<dbReference type="PANTHER" id="PTHR30146">
    <property type="entry name" value="LACI-RELATED TRANSCRIPTIONAL REPRESSOR"/>
    <property type="match status" value="1"/>
</dbReference>
<sequence>MSVTIRDVAKKAGVSASTVSRVIANSPRISEDTKIRVQRVIKELDYHPNAIARSLAKSSTRTIGLVLPNEAEDLFKNPFFINAMTGINICAQKMGYYIMYSFSKNEEEEFDLVKKFTSSNLVDGVILLIARANDRCIEYLKDMEFPFSVIGRPEDTSEVLWVDNDNFNAMYNVVSKLLQKGIKKIGFISGDKEWNVSKDRLNGYLQAHSVHGVQVNESFIVQRIKFNEEEGYDAMKLIAESEIPQVVVTTDDLFSFGALKYLNENNLKDVALVGFNNTPLAAYQNPPLASVDINAEKLGYYAAKLLIGSLNDSNLERNHYIIETNLIARESIKGIL</sequence>
<proteinExistence type="predicted"/>
<dbReference type="InterPro" id="IPR028082">
    <property type="entry name" value="Peripla_BP_I"/>
</dbReference>